<evidence type="ECO:0000256" key="3">
    <source>
        <dbReference type="ARBA" id="ARBA00022723"/>
    </source>
</evidence>
<evidence type="ECO:0000259" key="11">
    <source>
        <dbReference type="Pfam" id="PF24877"/>
    </source>
</evidence>
<keyword evidence="4" id="KW-0408">Iron</keyword>
<dbReference type="Gene3D" id="3.50.30.80">
    <property type="entry name" value="IlvD/EDD C-terminal domain-like"/>
    <property type="match status" value="1"/>
</dbReference>
<dbReference type="NCBIfam" id="TIGR01196">
    <property type="entry name" value="edd"/>
    <property type="match status" value="1"/>
</dbReference>
<dbReference type="InterPro" id="IPR004786">
    <property type="entry name" value="6-phosphgluc_deHydtase"/>
</dbReference>
<dbReference type="EMBL" id="CP159373">
    <property type="protein sequence ID" value="XCN74748.1"/>
    <property type="molecule type" value="Genomic_DNA"/>
</dbReference>
<keyword evidence="6" id="KW-0311">Gluconate utilization</keyword>
<dbReference type="InterPro" id="IPR020558">
    <property type="entry name" value="DiOHA_6PGluconate_deHydtase_CS"/>
</dbReference>
<dbReference type="SUPFAM" id="SSF52016">
    <property type="entry name" value="LeuD/IlvD-like"/>
    <property type="match status" value="1"/>
</dbReference>
<dbReference type="SUPFAM" id="SSF143975">
    <property type="entry name" value="IlvD/EDD N-terminal domain-like"/>
    <property type="match status" value="1"/>
</dbReference>
<evidence type="ECO:0000256" key="6">
    <source>
        <dbReference type="ARBA" id="ARBA00023064"/>
    </source>
</evidence>
<feature type="domain" description="Dihydroxy-acid/6-phosphogluconate dehydratase N-terminal" evidence="10">
    <location>
        <begin position="68"/>
        <end position="380"/>
    </location>
</feature>
<dbReference type="GO" id="GO:0051539">
    <property type="term" value="F:4 iron, 4 sulfur cluster binding"/>
    <property type="evidence" value="ECO:0007669"/>
    <property type="project" value="UniProtKB-KW"/>
</dbReference>
<dbReference type="PROSITE" id="PS00887">
    <property type="entry name" value="ILVD_EDD_2"/>
    <property type="match status" value="1"/>
</dbReference>
<dbReference type="InterPro" id="IPR000581">
    <property type="entry name" value="ILV_EDD_N"/>
</dbReference>
<dbReference type="InterPro" id="IPR037237">
    <property type="entry name" value="IlvD/EDD_N"/>
</dbReference>
<dbReference type="PANTHER" id="PTHR43661">
    <property type="entry name" value="D-XYLONATE DEHYDRATASE"/>
    <property type="match status" value="1"/>
</dbReference>
<keyword evidence="2" id="KW-0004">4Fe-4S</keyword>
<dbReference type="Pfam" id="PF24877">
    <property type="entry name" value="ILV_EDD_C"/>
    <property type="match status" value="1"/>
</dbReference>
<dbReference type="GO" id="GO:0019521">
    <property type="term" value="P:D-gluconate metabolic process"/>
    <property type="evidence" value="ECO:0007669"/>
    <property type="project" value="UniProtKB-KW"/>
</dbReference>
<dbReference type="InterPro" id="IPR042096">
    <property type="entry name" value="Dihydro-acid_dehy_C"/>
</dbReference>
<organism evidence="12">
    <name type="scientific">Candidatus Electrothrix aestuarii</name>
    <dbReference type="NCBI Taxonomy" id="3062594"/>
    <lineage>
        <taxon>Bacteria</taxon>
        <taxon>Pseudomonadati</taxon>
        <taxon>Thermodesulfobacteriota</taxon>
        <taxon>Desulfobulbia</taxon>
        <taxon>Desulfobulbales</taxon>
        <taxon>Desulfobulbaceae</taxon>
        <taxon>Candidatus Electrothrix</taxon>
    </lineage>
</organism>
<evidence type="ECO:0000259" key="10">
    <source>
        <dbReference type="Pfam" id="PF00920"/>
    </source>
</evidence>
<evidence type="ECO:0000313" key="12">
    <source>
        <dbReference type="EMBL" id="XCN74748.1"/>
    </source>
</evidence>
<feature type="domain" description="Dihydroxy-acid/6-phosphogluconate dehydratase C-terminal" evidence="11">
    <location>
        <begin position="408"/>
        <end position="599"/>
    </location>
</feature>
<evidence type="ECO:0000256" key="8">
    <source>
        <dbReference type="ARBA" id="ARBA00023277"/>
    </source>
</evidence>
<dbReference type="GO" id="GO:0009255">
    <property type="term" value="P:Entner-Doudoroff pathway through 6-phosphogluconate"/>
    <property type="evidence" value="ECO:0007669"/>
    <property type="project" value="UniProtKB-UniRule"/>
</dbReference>
<evidence type="ECO:0000256" key="9">
    <source>
        <dbReference type="NCBIfam" id="TIGR01196"/>
    </source>
</evidence>
<evidence type="ECO:0000256" key="2">
    <source>
        <dbReference type="ARBA" id="ARBA00022485"/>
    </source>
</evidence>
<sequence length="608" mass="64669">MHTTVKQVTLRIIERSKVTRTSYLEQIKQAARKRAEGSFRMQLPSSNLAHDLAGCPSCRSALLDNNTPNIGIVTAYNDVISAHQPLGAYPELIKAAVVEVGGNAQVAGGVPAMCDGVTQGEPGMDLSLMSRDVIALSTVIALSHNVFDGALLLGVCDKIMPGLLMGGLQYGHLPMILVPGGPMQSGIGNKEKNQVRERFAKGEVGEEELLASECRAYHSPGTCTFYGTANSNQLLAEMLGLHLPGASFVNAETELRTALTQAAARQVVRNSHLGDEYIPIGEIVSEKAVVNALVGLLATGGSTNETMHLVAIAKAAGILINWDDFADLSEIVPLLVRIYPNGSGDINSFQQAGGMALLIRELLEGGLLHEEVQTVVGPGLSRYLEQPMLEQGRAVWQEGPGQSRDPAIIAPLAQPFAAISGIKLLSGNLGRAIMKISALADGEDTLVEAPAMVFQSQQELEQAFRAGQLDRDLVAVLRFQGPRANGMPELHKLITWLAISMERGYTIGLVTDGRLSGASGKVPFAIHCTPEAAAGGLLAKVQDGDMICMDARKGLLELRVAKEELDKREAVQLSSRYTAQGHPIFSVLRNALSGAEEGASALWAAESI</sequence>
<evidence type="ECO:0000256" key="1">
    <source>
        <dbReference type="ARBA" id="ARBA00006486"/>
    </source>
</evidence>
<accession>A0AAU8M0L0</accession>
<dbReference type="KEGG" id="eaj:Q3M24_08395"/>
<name>A0AAU8M0L0_9BACT</name>
<dbReference type="GO" id="GO:0005829">
    <property type="term" value="C:cytosol"/>
    <property type="evidence" value="ECO:0007669"/>
    <property type="project" value="TreeGrafter"/>
</dbReference>
<keyword evidence="3" id="KW-0479">Metal-binding</keyword>
<dbReference type="Pfam" id="PF00920">
    <property type="entry name" value="ILVD_EDD_N"/>
    <property type="match status" value="1"/>
</dbReference>
<reference evidence="12" key="1">
    <citation type="journal article" date="2024" name="Syst. Appl. Microbiol.">
        <title>First single-strain enrichments of Electrothrix cable bacteria, description of E. aestuarii sp. nov. and E. rattekaaiensis sp. nov., and proposal of a cable bacteria taxonomy following the rules of the SeqCode.</title>
        <authorList>
            <person name="Plum-Jensen L.E."/>
            <person name="Schramm A."/>
            <person name="Marshall I.P.G."/>
        </authorList>
    </citation>
    <scope>NUCLEOTIDE SEQUENCE</scope>
    <source>
        <strain evidence="12">Rat1</strain>
    </source>
</reference>
<gene>
    <name evidence="12" type="primary">edd</name>
    <name evidence="12" type="ORF">Q3M24_08395</name>
</gene>
<dbReference type="PROSITE" id="PS00886">
    <property type="entry name" value="ILVD_EDD_1"/>
    <property type="match status" value="1"/>
</dbReference>
<evidence type="ECO:0000256" key="7">
    <source>
        <dbReference type="ARBA" id="ARBA00023239"/>
    </source>
</evidence>
<dbReference type="GO" id="GO:0046872">
    <property type="term" value="F:metal ion binding"/>
    <property type="evidence" value="ECO:0007669"/>
    <property type="project" value="UniProtKB-KW"/>
</dbReference>
<protein>
    <recommendedName>
        <fullName evidence="9">Phosphogluconate dehydratase</fullName>
        <ecNumber evidence="9">4.2.1.12</ecNumber>
    </recommendedName>
</protein>
<comment type="similarity">
    <text evidence="1">Belongs to the IlvD/Edd family.</text>
</comment>
<keyword evidence="8" id="KW-0119">Carbohydrate metabolism</keyword>
<dbReference type="PANTHER" id="PTHR43661:SF1">
    <property type="entry name" value="PHOSPHOGLUCONATE DEHYDRATASE"/>
    <property type="match status" value="1"/>
</dbReference>
<reference evidence="12" key="2">
    <citation type="submission" date="2024-06" db="EMBL/GenBank/DDBJ databases">
        <authorList>
            <person name="Plum-Jensen L.E."/>
            <person name="Schramm A."/>
            <person name="Marshall I.P.G."/>
        </authorList>
    </citation>
    <scope>NUCLEOTIDE SEQUENCE</scope>
    <source>
        <strain evidence="12">Rat1</strain>
    </source>
</reference>
<dbReference type="EC" id="4.2.1.12" evidence="9"/>
<dbReference type="AlphaFoldDB" id="A0AAU8M0L0"/>
<dbReference type="GO" id="GO:0004456">
    <property type="term" value="F:phosphogluconate dehydratase activity"/>
    <property type="evidence" value="ECO:0007669"/>
    <property type="project" value="UniProtKB-UniRule"/>
</dbReference>
<keyword evidence="5" id="KW-0411">Iron-sulfur</keyword>
<evidence type="ECO:0000256" key="4">
    <source>
        <dbReference type="ARBA" id="ARBA00023004"/>
    </source>
</evidence>
<proteinExistence type="inferred from homology"/>
<evidence type="ECO:0000256" key="5">
    <source>
        <dbReference type="ARBA" id="ARBA00023014"/>
    </source>
</evidence>
<dbReference type="InterPro" id="IPR056740">
    <property type="entry name" value="ILV_EDD_C"/>
</dbReference>
<keyword evidence="7 12" id="KW-0456">Lyase</keyword>